<organism evidence="1 2">
    <name type="scientific">Coemansia helicoidea</name>
    <dbReference type="NCBI Taxonomy" id="1286919"/>
    <lineage>
        <taxon>Eukaryota</taxon>
        <taxon>Fungi</taxon>
        <taxon>Fungi incertae sedis</taxon>
        <taxon>Zoopagomycota</taxon>
        <taxon>Kickxellomycotina</taxon>
        <taxon>Kickxellomycetes</taxon>
        <taxon>Kickxellales</taxon>
        <taxon>Kickxellaceae</taxon>
        <taxon>Coemansia</taxon>
    </lineage>
</organism>
<sequence>QGITAHFDSEGSLVCNDAVAIRRCSGKHGGAGCLRVLGNPTADYYHIRTVVYSHFASL</sequence>
<feature type="non-terminal residue" evidence="1">
    <location>
        <position position="1"/>
    </location>
</feature>
<proteinExistence type="predicted"/>
<protein>
    <submittedName>
        <fullName evidence="1">Uncharacterized protein</fullName>
    </submittedName>
</protein>
<gene>
    <name evidence="1" type="ORF">H4R21_006510</name>
</gene>
<keyword evidence="2" id="KW-1185">Reference proteome</keyword>
<accession>A0ACC1KI58</accession>
<evidence type="ECO:0000313" key="1">
    <source>
        <dbReference type="EMBL" id="KAJ2790440.1"/>
    </source>
</evidence>
<dbReference type="EMBL" id="JANBUN010003516">
    <property type="protein sequence ID" value="KAJ2790440.1"/>
    <property type="molecule type" value="Genomic_DNA"/>
</dbReference>
<name>A0ACC1KI58_9FUNG</name>
<reference evidence="1" key="1">
    <citation type="submission" date="2022-07" db="EMBL/GenBank/DDBJ databases">
        <title>Phylogenomic reconstructions and comparative analyses of Kickxellomycotina fungi.</title>
        <authorList>
            <person name="Reynolds N.K."/>
            <person name="Stajich J.E."/>
            <person name="Barry K."/>
            <person name="Grigoriev I.V."/>
            <person name="Crous P."/>
            <person name="Smith M.E."/>
        </authorList>
    </citation>
    <scope>NUCLEOTIDE SEQUENCE</scope>
    <source>
        <strain evidence="1">BCRC 34780</strain>
    </source>
</reference>
<dbReference type="Proteomes" id="UP001140087">
    <property type="component" value="Unassembled WGS sequence"/>
</dbReference>
<comment type="caution">
    <text evidence="1">The sequence shown here is derived from an EMBL/GenBank/DDBJ whole genome shotgun (WGS) entry which is preliminary data.</text>
</comment>
<evidence type="ECO:0000313" key="2">
    <source>
        <dbReference type="Proteomes" id="UP001140087"/>
    </source>
</evidence>